<dbReference type="InterPro" id="IPR042092">
    <property type="entry name" value="PsdUridine_s_RsuA/RluB/E/F_cat"/>
</dbReference>
<dbReference type="PROSITE" id="PS01149">
    <property type="entry name" value="PSI_RSU"/>
    <property type="match status" value="1"/>
</dbReference>
<dbReference type="AlphaFoldDB" id="A0A8X8FRK5"/>
<comment type="similarity">
    <text evidence="1 4">Belongs to the pseudouridine synthase RsuA family.</text>
</comment>
<feature type="domain" description="Pseudouridine synthase RsuA/RluA-like" evidence="5">
    <location>
        <begin position="3"/>
        <end position="149"/>
    </location>
</feature>
<evidence type="ECO:0000256" key="1">
    <source>
        <dbReference type="ARBA" id="ARBA00008348"/>
    </source>
</evidence>
<dbReference type="InterPro" id="IPR020103">
    <property type="entry name" value="PsdUridine_synth_cat_dom_sf"/>
</dbReference>
<dbReference type="GO" id="GO:0006364">
    <property type="term" value="P:rRNA processing"/>
    <property type="evidence" value="ECO:0007669"/>
    <property type="project" value="UniProtKB-KW"/>
</dbReference>
<keyword evidence="2" id="KW-0698">rRNA processing</keyword>
<dbReference type="RefSeq" id="WP_191770806.1">
    <property type="nucleotide sequence ID" value="NZ_JACSQS010000009.1"/>
</dbReference>
<sequence length="179" mass="19962">MSLILFNKPFHVLCQFTDRSVPPRPTLAGFGLPPQVYAAGRLDHDSEGLLLLTDDGGLAHRLTDPRHKADKTYWVQVEGEPTPERLAQLRRGVLLNDGPTLPAGVEQIDPPSLWVRDPPVRFRKTVPDAWLAVTLREGRNRQVRRMTAAVGLPTLRLVRASIGPYQLGGLQPGQWRQAE</sequence>
<proteinExistence type="inferred from homology"/>
<evidence type="ECO:0000259" key="5">
    <source>
        <dbReference type="Pfam" id="PF00849"/>
    </source>
</evidence>
<dbReference type="InterPro" id="IPR020094">
    <property type="entry name" value="TruA/RsuA/RluB/E/F_N"/>
</dbReference>
<gene>
    <name evidence="6" type="ORF">H9654_10665</name>
</gene>
<dbReference type="SUPFAM" id="SSF55120">
    <property type="entry name" value="Pseudouridine synthase"/>
    <property type="match status" value="1"/>
</dbReference>
<dbReference type="EMBL" id="JACSQS010000009">
    <property type="protein sequence ID" value="MBD7954661.1"/>
    <property type="molecule type" value="Genomic_DNA"/>
</dbReference>
<evidence type="ECO:0000313" key="7">
    <source>
        <dbReference type="Proteomes" id="UP000636938"/>
    </source>
</evidence>
<dbReference type="GO" id="GO:0003723">
    <property type="term" value="F:RNA binding"/>
    <property type="evidence" value="ECO:0007669"/>
    <property type="project" value="InterPro"/>
</dbReference>
<dbReference type="EC" id="5.4.99.-" evidence="4"/>
<accession>A0A8X8FRK5</accession>
<dbReference type="PANTHER" id="PTHR47683:SF2">
    <property type="entry name" value="RNA-BINDING S4 DOMAIN-CONTAINING PROTEIN"/>
    <property type="match status" value="1"/>
</dbReference>
<evidence type="ECO:0000256" key="4">
    <source>
        <dbReference type="RuleBase" id="RU003887"/>
    </source>
</evidence>
<dbReference type="GO" id="GO:0140098">
    <property type="term" value="F:catalytic activity, acting on RNA"/>
    <property type="evidence" value="ECO:0007669"/>
    <property type="project" value="UniProtKB-ARBA"/>
</dbReference>
<keyword evidence="3 4" id="KW-0413">Isomerase</keyword>
<dbReference type="PANTHER" id="PTHR47683">
    <property type="entry name" value="PSEUDOURIDINE SYNTHASE FAMILY PROTEIN-RELATED"/>
    <property type="match status" value="1"/>
</dbReference>
<evidence type="ECO:0000256" key="3">
    <source>
        <dbReference type="ARBA" id="ARBA00023235"/>
    </source>
</evidence>
<evidence type="ECO:0000256" key="2">
    <source>
        <dbReference type="ARBA" id="ARBA00022552"/>
    </source>
</evidence>
<name>A0A8X8FRK5_9GAMM</name>
<protein>
    <recommendedName>
        <fullName evidence="4">Pseudouridine synthase</fullName>
        <ecNumber evidence="4">5.4.99.-</ecNumber>
    </recommendedName>
</protein>
<dbReference type="Pfam" id="PF00849">
    <property type="entry name" value="PseudoU_synth_2"/>
    <property type="match status" value="1"/>
</dbReference>
<dbReference type="Proteomes" id="UP000636938">
    <property type="component" value="Unassembled WGS sequence"/>
</dbReference>
<comment type="caution">
    <text evidence="6">The sequence shown here is derived from an EMBL/GenBank/DDBJ whole genome shotgun (WGS) entry which is preliminary data.</text>
</comment>
<dbReference type="GO" id="GO:0001522">
    <property type="term" value="P:pseudouridine synthesis"/>
    <property type="evidence" value="ECO:0007669"/>
    <property type="project" value="InterPro"/>
</dbReference>
<dbReference type="GO" id="GO:0009982">
    <property type="term" value="F:pseudouridine synthase activity"/>
    <property type="evidence" value="ECO:0007669"/>
    <property type="project" value="InterPro"/>
</dbReference>
<keyword evidence="7" id="KW-1185">Reference proteome</keyword>
<dbReference type="InterPro" id="IPR018496">
    <property type="entry name" value="PsdUridine_synth_RsuA/RluB_CS"/>
</dbReference>
<dbReference type="NCBIfam" id="TIGR00093">
    <property type="entry name" value="pseudouridine synthase"/>
    <property type="match status" value="1"/>
</dbReference>
<dbReference type="InterPro" id="IPR050343">
    <property type="entry name" value="RsuA_PseudoU_synthase"/>
</dbReference>
<reference evidence="6 7" key="1">
    <citation type="submission" date="2020-08" db="EMBL/GenBank/DDBJ databases">
        <title>A Genomic Blueprint of the Chicken Gut Microbiome.</title>
        <authorList>
            <person name="Gilroy R."/>
            <person name="Ravi A."/>
            <person name="Getino M."/>
            <person name="Pursley I."/>
            <person name="Horton D.L."/>
            <person name="Alikhan N.-F."/>
            <person name="Baker D."/>
            <person name="Gharbi K."/>
            <person name="Hall N."/>
            <person name="Watson M."/>
            <person name="Adriaenssens E.M."/>
            <person name="Foster-Nyarko E."/>
            <person name="Jarju S."/>
            <person name="Secka A."/>
            <person name="Antonio M."/>
            <person name="Oren A."/>
            <person name="Chaudhuri R."/>
            <person name="La Ragione R.M."/>
            <person name="Hildebrand F."/>
            <person name="Pallen M.J."/>
        </authorList>
    </citation>
    <scope>NUCLEOTIDE SEQUENCE [LARGE SCALE GENOMIC DNA]</scope>
    <source>
        <strain evidence="6 7">Sa5BUN4</strain>
    </source>
</reference>
<evidence type="ECO:0000313" key="6">
    <source>
        <dbReference type="EMBL" id="MBD7954661.1"/>
    </source>
</evidence>
<dbReference type="InterPro" id="IPR006145">
    <property type="entry name" value="PsdUridine_synth_RsuA/RluA"/>
</dbReference>
<dbReference type="InterPro" id="IPR000748">
    <property type="entry name" value="PsdUridine_synth_RsuA/RluB/E/F"/>
</dbReference>
<dbReference type="Gene3D" id="3.30.70.580">
    <property type="entry name" value="Pseudouridine synthase I, catalytic domain, N-terminal subdomain"/>
    <property type="match status" value="1"/>
</dbReference>
<organism evidence="6 7">
    <name type="scientific">Stenotrophomonas lacuserhaii</name>
    <dbReference type="NCBI Taxonomy" id="2760084"/>
    <lineage>
        <taxon>Bacteria</taxon>
        <taxon>Pseudomonadati</taxon>
        <taxon>Pseudomonadota</taxon>
        <taxon>Gammaproteobacteria</taxon>
        <taxon>Lysobacterales</taxon>
        <taxon>Lysobacteraceae</taxon>
        <taxon>Stenotrophomonas</taxon>
    </lineage>
</organism>
<dbReference type="Gene3D" id="3.30.70.1560">
    <property type="entry name" value="Alpha-L RNA-binding motif"/>
    <property type="match status" value="1"/>
</dbReference>